<accession>A0A8S1QSD9</accession>
<dbReference type="GO" id="GO:0003724">
    <property type="term" value="F:RNA helicase activity"/>
    <property type="evidence" value="ECO:0007669"/>
    <property type="project" value="UniProtKB-EC"/>
</dbReference>
<dbReference type="GO" id="GO:0003676">
    <property type="term" value="F:nucleic acid binding"/>
    <property type="evidence" value="ECO:0007669"/>
    <property type="project" value="InterPro"/>
</dbReference>
<dbReference type="Proteomes" id="UP000692954">
    <property type="component" value="Unassembled WGS sequence"/>
</dbReference>
<dbReference type="PANTHER" id="PTHR47958">
    <property type="entry name" value="ATP-DEPENDENT RNA HELICASE DBP3"/>
    <property type="match status" value="1"/>
</dbReference>
<dbReference type="PROSITE" id="PS51194">
    <property type="entry name" value="HELICASE_CTER"/>
    <property type="match status" value="2"/>
</dbReference>
<name>A0A8S1QSD9_9CILI</name>
<dbReference type="SMART" id="SM00490">
    <property type="entry name" value="HELICc"/>
    <property type="match status" value="2"/>
</dbReference>
<dbReference type="AlphaFoldDB" id="A0A8S1QSD9"/>
<evidence type="ECO:0000256" key="5">
    <source>
        <dbReference type="ARBA" id="ARBA00022840"/>
    </source>
</evidence>
<feature type="domain" description="Helicase C-terminal" evidence="8">
    <location>
        <begin position="77"/>
        <end position="222"/>
    </location>
</feature>
<protein>
    <recommendedName>
        <fullName evidence="1">RNA helicase</fullName>
        <ecNumber evidence="1">3.6.4.13</ecNumber>
    </recommendedName>
</protein>
<dbReference type="InterPro" id="IPR011545">
    <property type="entry name" value="DEAD/DEAH_box_helicase_dom"/>
</dbReference>
<sequence length="626" mass="70426">MLDMGFEPSIRKIVAQTRSERQTMLFSATWPKEVQSLALDFCTQQPIHIQIGSLDLTSNRQIQQKVVILTKDQKESKLREILQQLGTRKILIFCQTKVKCDQLQLYLIQDGLRCKSLHGDKRQSERDFVMNSFKRGDTTVLVATDVASRGLDIKDIEFVINFDMPKLIEDYVHRIGRTGRAGAQGVSISLFDSYEDAKLAGDLVGVLRESQNEVPNELSHLANVNNQGYSNYRKWNAPSGKIQYCSPTPIQAQSWSIGLTGHDLIGIAQTGSGKTLAFLLPAIIHILAQLKQNSDPQCLIMAPTRELTNQIYEQFTKFSVGSGLKAACLFGGQEKFIQKNQLNQHPHILIACPGRLIDLVESGSTTLKGITFLVLDEADRMLDMGFEPSIRKIVAQTRSERQTMLFSATWPKEVQSLALDFCTQQPIHIQIGSLDLTSNRQIQQKVVILTKDQKESKLREILQQLGTRKILIFCQTKVKCDQLQLYLIQDGLRCKSLHGDKRQSERDFVMNSFKRGDTTVLVATDVASRGLDIKDIEFVINFDMPKLIEDYVHRIGRTGRAGAQGVSISLFDSYEDAKLAGDLVGVLRESQNEVPNELSHLANVNNQGYSNYRKWNAPSGKIQYCS</sequence>
<evidence type="ECO:0000256" key="3">
    <source>
        <dbReference type="ARBA" id="ARBA00022801"/>
    </source>
</evidence>
<feature type="domain" description="Helicase C-terminal" evidence="8">
    <location>
        <begin position="457"/>
        <end position="602"/>
    </location>
</feature>
<evidence type="ECO:0000256" key="2">
    <source>
        <dbReference type="ARBA" id="ARBA00022741"/>
    </source>
</evidence>
<keyword evidence="2 6" id="KW-0547">Nucleotide-binding</keyword>
<dbReference type="EMBL" id="CAJJDN010000114">
    <property type="protein sequence ID" value="CAD8117527.1"/>
    <property type="molecule type" value="Genomic_DNA"/>
</dbReference>
<dbReference type="Pfam" id="PF00271">
    <property type="entry name" value="Helicase_C"/>
    <property type="match status" value="2"/>
</dbReference>
<gene>
    <name evidence="9" type="ORF">PSON_ATCC_30995.1.T1140056</name>
</gene>
<evidence type="ECO:0000313" key="9">
    <source>
        <dbReference type="EMBL" id="CAD8117527.1"/>
    </source>
</evidence>
<evidence type="ECO:0000256" key="1">
    <source>
        <dbReference type="ARBA" id="ARBA00012552"/>
    </source>
</evidence>
<comment type="similarity">
    <text evidence="6">Belongs to the DEAD box helicase family.</text>
</comment>
<keyword evidence="10" id="KW-1185">Reference proteome</keyword>
<evidence type="ECO:0000259" key="7">
    <source>
        <dbReference type="PROSITE" id="PS51192"/>
    </source>
</evidence>
<dbReference type="PROSITE" id="PS00039">
    <property type="entry name" value="DEAD_ATP_HELICASE"/>
    <property type="match status" value="1"/>
</dbReference>
<dbReference type="SMART" id="SM00487">
    <property type="entry name" value="DEXDc"/>
    <property type="match status" value="1"/>
</dbReference>
<keyword evidence="5 6" id="KW-0067">ATP-binding</keyword>
<evidence type="ECO:0000313" key="10">
    <source>
        <dbReference type="Proteomes" id="UP000692954"/>
    </source>
</evidence>
<dbReference type="FunFam" id="3.40.50.300:FF:000008">
    <property type="entry name" value="ATP-dependent RNA helicase RhlB"/>
    <property type="match status" value="2"/>
</dbReference>
<feature type="domain" description="Helicase ATP-binding" evidence="7">
    <location>
        <begin position="255"/>
        <end position="428"/>
    </location>
</feature>
<dbReference type="EC" id="3.6.4.13" evidence="1"/>
<reference evidence="9" key="1">
    <citation type="submission" date="2021-01" db="EMBL/GenBank/DDBJ databases">
        <authorList>
            <consortium name="Genoscope - CEA"/>
            <person name="William W."/>
        </authorList>
    </citation>
    <scope>NUCLEOTIDE SEQUENCE</scope>
</reference>
<dbReference type="OrthoDB" id="196131at2759"/>
<dbReference type="GO" id="GO:0016787">
    <property type="term" value="F:hydrolase activity"/>
    <property type="evidence" value="ECO:0007669"/>
    <property type="project" value="UniProtKB-KW"/>
</dbReference>
<dbReference type="InterPro" id="IPR014001">
    <property type="entry name" value="Helicase_ATP-bd"/>
</dbReference>
<evidence type="ECO:0000256" key="4">
    <source>
        <dbReference type="ARBA" id="ARBA00022806"/>
    </source>
</evidence>
<evidence type="ECO:0000256" key="6">
    <source>
        <dbReference type="RuleBase" id="RU000492"/>
    </source>
</evidence>
<proteinExistence type="inferred from homology"/>
<comment type="caution">
    <text evidence="9">The sequence shown here is derived from an EMBL/GenBank/DDBJ whole genome shotgun (WGS) entry which is preliminary data.</text>
</comment>
<dbReference type="InterPro" id="IPR001650">
    <property type="entry name" value="Helicase_C-like"/>
</dbReference>
<keyword evidence="3 6" id="KW-0378">Hydrolase</keyword>
<dbReference type="Pfam" id="PF00270">
    <property type="entry name" value="DEAD"/>
    <property type="match status" value="1"/>
</dbReference>
<dbReference type="InterPro" id="IPR000629">
    <property type="entry name" value="RNA-helicase_DEAD-box_CS"/>
</dbReference>
<dbReference type="PROSITE" id="PS51192">
    <property type="entry name" value="HELICASE_ATP_BIND_1"/>
    <property type="match status" value="1"/>
</dbReference>
<dbReference type="CDD" id="cd18787">
    <property type="entry name" value="SF2_C_DEAD"/>
    <property type="match status" value="2"/>
</dbReference>
<organism evidence="9 10">
    <name type="scientific">Paramecium sonneborni</name>
    <dbReference type="NCBI Taxonomy" id="65129"/>
    <lineage>
        <taxon>Eukaryota</taxon>
        <taxon>Sar</taxon>
        <taxon>Alveolata</taxon>
        <taxon>Ciliophora</taxon>
        <taxon>Intramacronucleata</taxon>
        <taxon>Oligohymenophorea</taxon>
        <taxon>Peniculida</taxon>
        <taxon>Parameciidae</taxon>
        <taxon>Paramecium</taxon>
    </lineage>
</organism>
<dbReference type="GO" id="GO:0005524">
    <property type="term" value="F:ATP binding"/>
    <property type="evidence" value="ECO:0007669"/>
    <property type="project" value="UniProtKB-KW"/>
</dbReference>
<evidence type="ECO:0000259" key="8">
    <source>
        <dbReference type="PROSITE" id="PS51194"/>
    </source>
</evidence>
<keyword evidence="4 6" id="KW-0347">Helicase</keyword>